<dbReference type="EMBL" id="VFLP01000054">
    <property type="protein sequence ID" value="TRX90541.1"/>
    <property type="molecule type" value="Genomic_DNA"/>
</dbReference>
<keyword evidence="4" id="KW-1185">Reference proteome</keyword>
<comment type="caution">
    <text evidence="3">The sequence shown here is derived from an EMBL/GenBank/DDBJ whole genome shotgun (WGS) entry which is preliminary data.</text>
</comment>
<evidence type="ECO:0000313" key="4">
    <source>
        <dbReference type="Proteomes" id="UP000319160"/>
    </source>
</evidence>
<gene>
    <name evidence="3" type="ORF">FHL15_008514</name>
</gene>
<name>A0A553HRI6_9PEZI</name>
<reference evidence="4" key="1">
    <citation type="submission" date="2019-06" db="EMBL/GenBank/DDBJ databases">
        <title>Draft genome sequence of the griseofulvin-producing fungus Xylaria cubensis strain G536.</title>
        <authorList>
            <person name="Mead M.E."/>
            <person name="Raja H.A."/>
            <person name="Steenwyk J.L."/>
            <person name="Knowles S.L."/>
            <person name="Oberlies N.H."/>
            <person name="Rokas A."/>
        </authorList>
    </citation>
    <scope>NUCLEOTIDE SEQUENCE [LARGE SCALE GENOMIC DNA]</scope>
    <source>
        <strain evidence="4">G536</strain>
    </source>
</reference>
<feature type="transmembrane region" description="Helical" evidence="2">
    <location>
        <begin position="223"/>
        <end position="251"/>
    </location>
</feature>
<evidence type="ECO:0000256" key="1">
    <source>
        <dbReference type="SAM" id="MobiDB-lite"/>
    </source>
</evidence>
<keyword evidence="2" id="KW-0812">Transmembrane</keyword>
<dbReference type="Proteomes" id="UP000319160">
    <property type="component" value="Unassembled WGS sequence"/>
</dbReference>
<keyword evidence="2" id="KW-0472">Membrane</keyword>
<keyword evidence="2" id="KW-1133">Transmembrane helix</keyword>
<sequence>MATPVILGTTRTNLGPLTTATWTYSCTEVIQQCGNCDEGWAAQTCISGVVTDNKQCWPPTAATVPPTSGALIGWGVYSPGIVCPGGYTSAAAATHGGTSDFDFQYPLTAGETAIGCCPKGGFSPILDVNSRQTCVQFKPTTSFLVGSCGNNGPAYTPFTVGGTLNSTTYNSFSVSAPFFQAVYQASDLPASSTHTQSSSSSSRSSSSSSSSSPTTKPSDNSHALSAGATAGIAIGSILAAILIATAGFCAWRARKKRHVAELPHTTYQPSEYKYSGVPAGNPGGVGVGAAPQHWGYDGSAPPGPVAVNQNYYPAELANATPPAELGPSYRSTE</sequence>
<dbReference type="AlphaFoldDB" id="A0A553HRI6"/>
<feature type="compositionally biased region" description="Low complexity" evidence="1">
    <location>
        <begin position="191"/>
        <end position="222"/>
    </location>
</feature>
<dbReference type="OrthoDB" id="5429716at2759"/>
<protein>
    <submittedName>
        <fullName evidence="3">Uncharacterized protein</fullName>
    </submittedName>
</protein>
<accession>A0A553HRI6</accession>
<feature type="region of interest" description="Disordered" evidence="1">
    <location>
        <begin position="190"/>
        <end position="222"/>
    </location>
</feature>
<organism evidence="3 4">
    <name type="scientific">Xylaria flabelliformis</name>
    <dbReference type="NCBI Taxonomy" id="2512241"/>
    <lineage>
        <taxon>Eukaryota</taxon>
        <taxon>Fungi</taxon>
        <taxon>Dikarya</taxon>
        <taxon>Ascomycota</taxon>
        <taxon>Pezizomycotina</taxon>
        <taxon>Sordariomycetes</taxon>
        <taxon>Xylariomycetidae</taxon>
        <taxon>Xylariales</taxon>
        <taxon>Xylariaceae</taxon>
        <taxon>Xylaria</taxon>
    </lineage>
</organism>
<evidence type="ECO:0000313" key="3">
    <source>
        <dbReference type="EMBL" id="TRX90541.1"/>
    </source>
</evidence>
<dbReference type="STRING" id="2512241.A0A553HRI6"/>
<proteinExistence type="predicted"/>
<evidence type="ECO:0000256" key="2">
    <source>
        <dbReference type="SAM" id="Phobius"/>
    </source>
</evidence>